<organism evidence="1 2">
    <name type="scientific">Sporomusa ovata</name>
    <dbReference type="NCBI Taxonomy" id="2378"/>
    <lineage>
        <taxon>Bacteria</taxon>
        <taxon>Bacillati</taxon>
        <taxon>Bacillota</taxon>
        <taxon>Negativicutes</taxon>
        <taxon>Selenomonadales</taxon>
        <taxon>Sporomusaceae</taxon>
        <taxon>Sporomusa</taxon>
    </lineage>
</organism>
<sequence length="37" mass="3924">MAKVVFSLAIYGILCSKFVIEEKVAAICGKETGALGY</sequence>
<gene>
    <name evidence="1" type="ORF">SpAn4DRAFT_2069</name>
</gene>
<name>A0A0U1KUG3_9FIRM</name>
<dbReference type="AlphaFoldDB" id="A0A0U1KUG3"/>
<protein>
    <submittedName>
        <fullName evidence="1">Uncharacterized protein</fullName>
    </submittedName>
</protein>
<keyword evidence="2" id="KW-1185">Reference proteome</keyword>
<reference evidence="2" key="1">
    <citation type="submission" date="2015-03" db="EMBL/GenBank/DDBJ databases">
        <authorList>
            <person name="Nijsse Bart"/>
        </authorList>
    </citation>
    <scope>NUCLEOTIDE SEQUENCE [LARGE SCALE GENOMIC DNA]</scope>
</reference>
<evidence type="ECO:0000313" key="1">
    <source>
        <dbReference type="EMBL" id="CQR71091.1"/>
    </source>
</evidence>
<evidence type="ECO:0000313" key="2">
    <source>
        <dbReference type="Proteomes" id="UP000049855"/>
    </source>
</evidence>
<proteinExistence type="predicted"/>
<dbReference type="EMBL" id="CTRP01000003">
    <property type="protein sequence ID" value="CQR71091.1"/>
    <property type="molecule type" value="Genomic_DNA"/>
</dbReference>
<accession>A0A0U1KUG3</accession>
<dbReference type="Proteomes" id="UP000049855">
    <property type="component" value="Unassembled WGS sequence"/>
</dbReference>